<keyword evidence="2" id="KW-1185">Reference proteome</keyword>
<comment type="caution">
    <text evidence="1">The sequence shown here is derived from an EMBL/GenBank/DDBJ whole genome shotgun (WGS) entry which is preliminary data.</text>
</comment>
<proteinExistence type="predicted"/>
<name>A0AC61RMZ6_9FIRM</name>
<accession>A0AC61RMZ6</accession>
<gene>
    <name evidence="1" type="ORF">E5329_26220</name>
</gene>
<evidence type="ECO:0000313" key="1">
    <source>
        <dbReference type="EMBL" id="TGY88009.1"/>
    </source>
</evidence>
<dbReference type="Proteomes" id="UP000304953">
    <property type="component" value="Unassembled WGS sequence"/>
</dbReference>
<dbReference type="EMBL" id="SRYA01000107">
    <property type="protein sequence ID" value="TGY88009.1"/>
    <property type="molecule type" value="Genomic_DNA"/>
</dbReference>
<organism evidence="1 2">
    <name type="scientific">Petralouisia muris</name>
    <dbReference type="NCBI Taxonomy" id="3032872"/>
    <lineage>
        <taxon>Bacteria</taxon>
        <taxon>Bacillati</taxon>
        <taxon>Bacillota</taxon>
        <taxon>Clostridia</taxon>
        <taxon>Lachnospirales</taxon>
        <taxon>Lachnospiraceae</taxon>
        <taxon>Petralouisia</taxon>
    </lineage>
</organism>
<sequence length="1219" mass="142385">MSMVLKQKEMFVLKKVKLFLSSTFEPLMISQRDLFRNELRFRLEKELGKCGIYFYLYDFELGIPRNTRPKFVIRQCLQAVKASNIFIGIVGNEYGTPVQTFLRETKERERLKEEYPMLAEAIDRNVSVLELEFLYALASEHKKKLFLTVNDNVGERNRKTGGLISLIQQSGQKCQEVSDAGQFKNIVIRWVLSKIHESVKEIEPCMLTAYAIRKTKCYVKDRQLSEVYQYLESTSRKILCIHGKKGGGKTVLAARMYLDQYLPGMCFAFAGCEAYTLSEIILILLKQIIHKLDAFSVNVILPDYLPENVKMVLTTNNKSLVSDRKVSFLHHTSVDSYKVLQKILWTEGKQGESRRIAENWIFRRRAKISLEYVYVFISELNAAAKYDTVTRMLYRNALQAGGLLNLYTAFLRRMLGRFSGKENYIREMMLYFVSTENGLTEKELKLLVGFVDEEILSFVYPYLEITGEQRMLIGSGEFNRAVCQLWEVGENHLHSFRKNIIKVCFQDAKADPVLGRELLYQLLHIRDKVWTGKVLADIQIVDSITYYNEEYALGCLQKLHNYKQILQSWSEFEVTEKNYICMITIINMELEQGMYDCAQKHLEMMLGLLRQGRITLNDAGNIYNQLSVLYAKRLQYNKAYRYAKEAIRIAQESGESSVQICEYKNLLCRMYMNTGHYGMAYALGRRLLEFYRNPFFEDTVNSLRIRITLLNSLNKQCRDKEYQKEYVGLMPRLEAVFGKAHSEVMQVRILNIHFLIRRGHLERALIQCRKVWKIADIASDFKIEVLLAECDIYYCLRDWKKEAESLKKTGELLREEGNKGTVEEISWYEKIICYFIETGKPKEAVRAGKRVQNLLEPCHGAELWEADNFLNMGAAYEVMGQNQNALENYQNAIQVLKEQKDVFHEKEADIYNQIGSCFQNMQLYAKAYKAYRKALDMLQKDSCFQHELYGAILNNMGQLMQETEHEREAVKYYAEALKCYRGYYQDDNMHIATTLDNLGSVFDRKEEYKKAVHFHLKGLWYRFRHGGLHMPSTVTSLHNLANTWSLDGKHFLACVTERMAVAGLKNQEVSVEDYPIYLCMGQALEHMHFRKSAFCYYVRAYHLLSRKKEIVSETAEINLILATFGRDWEKDISALKKLQAAERLLKNKKNLYRKDYELSIAVYFSMERYYCYHGRYHAALKCLDAAEEIINCNLDKEEYGEICETIFTVRTEIKDCIER</sequence>
<protein>
    <submittedName>
        <fullName evidence="1">Tetratricopeptide repeat protein</fullName>
    </submittedName>
</protein>
<evidence type="ECO:0000313" key="2">
    <source>
        <dbReference type="Proteomes" id="UP000304953"/>
    </source>
</evidence>
<reference evidence="1" key="1">
    <citation type="submission" date="2019-04" db="EMBL/GenBank/DDBJ databases">
        <title>Microbes associate with the intestines of laboratory mice.</title>
        <authorList>
            <person name="Navarre W."/>
            <person name="Wong E."/>
            <person name="Huang K."/>
            <person name="Tropini C."/>
            <person name="Ng K."/>
            <person name="Yu B."/>
        </authorList>
    </citation>
    <scope>NUCLEOTIDE SEQUENCE</scope>
    <source>
        <strain evidence="1">NM01_1-7b</strain>
    </source>
</reference>